<comment type="caution">
    <text evidence="1">The sequence shown here is derived from an EMBL/GenBank/DDBJ whole genome shotgun (WGS) entry which is preliminary data.</text>
</comment>
<dbReference type="OrthoDB" id="9799862at2"/>
<keyword evidence="2" id="KW-1185">Reference proteome</keyword>
<dbReference type="AlphaFoldDB" id="A0A2T0AN09"/>
<keyword evidence="1" id="KW-0966">Cell projection</keyword>
<proteinExistence type="predicted"/>
<gene>
    <name evidence="1" type="ORF">MOHU_20520</name>
</gene>
<dbReference type="Pfam" id="PF06289">
    <property type="entry name" value="FlbD"/>
    <property type="match status" value="1"/>
</dbReference>
<accession>A0A2T0AN09</accession>
<protein>
    <submittedName>
        <fullName evidence="1">Flagellar protein FlbD</fullName>
    </submittedName>
</protein>
<keyword evidence="1" id="KW-0969">Cilium</keyword>
<keyword evidence="1" id="KW-0282">Flagellum</keyword>
<organism evidence="1 2">
    <name type="scientific">Neomoorella humiferrea</name>
    <dbReference type="NCBI Taxonomy" id="676965"/>
    <lineage>
        <taxon>Bacteria</taxon>
        <taxon>Bacillati</taxon>
        <taxon>Bacillota</taxon>
        <taxon>Clostridia</taxon>
        <taxon>Neomoorellales</taxon>
        <taxon>Neomoorellaceae</taxon>
        <taxon>Neomoorella</taxon>
    </lineage>
</organism>
<dbReference type="PANTHER" id="PTHR39185:SF1">
    <property type="entry name" value="SWARMING MOTILITY PROTEIN SWRD"/>
    <property type="match status" value="1"/>
</dbReference>
<sequence>MIKVTTLDKRELVLNAELIERIESVPETVITLTNGKKVLVTQTVDEIIDRVVAYRQRTLRPEPARDEVE</sequence>
<dbReference type="EMBL" id="PVXM01000049">
    <property type="protein sequence ID" value="PRR70261.1"/>
    <property type="molecule type" value="Genomic_DNA"/>
</dbReference>
<dbReference type="Proteomes" id="UP000238415">
    <property type="component" value="Unassembled WGS sequence"/>
</dbReference>
<reference evidence="1 2" key="1">
    <citation type="submission" date="2018-03" db="EMBL/GenBank/DDBJ databases">
        <title>Genome sequence of Moorella humiferrea DSM 23265.</title>
        <authorList>
            <person name="Poehlein A."/>
            <person name="Daniel R."/>
        </authorList>
    </citation>
    <scope>NUCLEOTIDE SEQUENCE [LARGE SCALE GENOMIC DNA]</scope>
    <source>
        <strain evidence="1 2">DSM 23265</strain>
    </source>
</reference>
<dbReference type="RefSeq" id="WP_106005972.1">
    <property type="nucleotide sequence ID" value="NZ_CP136418.1"/>
</dbReference>
<name>A0A2T0AN09_9FIRM</name>
<evidence type="ECO:0000313" key="2">
    <source>
        <dbReference type="Proteomes" id="UP000238415"/>
    </source>
</evidence>
<dbReference type="InterPro" id="IPR009384">
    <property type="entry name" value="SwrD-like"/>
</dbReference>
<evidence type="ECO:0000313" key="1">
    <source>
        <dbReference type="EMBL" id="PRR70261.1"/>
    </source>
</evidence>
<dbReference type="PANTHER" id="PTHR39185">
    <property type="entry name" value="SWARMING MOTILITY PROTEIN SWRD"/>
    <property type="match status" value="1"/>
</dbReference>